<sequence length="182" mass="19763">MASTAFRPALDLMAQYASYHRDQRNIATHFVGIPLIVFALGVLLSRLSLSLPGGWTFTPAGLTWIASTLWYLTRGNWVLGLTTSLLNGLLFALAEPLAAGSAGAWLAWGLGLFALGWVLQFIGHYYEGKKPAFVDDLVGLLVGPMFVVGEALFALGWGRELLGEIERRVGPTHLRDLARPLA</sequence>
<keyword evidence="1" id="KW-0812">Transmembrane</keyword>
<dbReference type="RefSeq" id="WP_184295890.1">
    <property type="nucleotide sequence ID" value="NZ_JACHLP010000001.1"/>
</dbReference>
<feature type="transmembrane region" description="Helical" evidence="1">
    <location>
        <begin position="77"/>
        <end position="94"/>
    </location>
</feature>
<feature type="transmembrane region" description="Helical" evidence="1">
    <location>
        <begin position="138"/>
        <end position="158"/>
    </location>
</feature>
<comment type="caution">
    <text evidence="2">The sequence shown here is derived from an EMBL/GenBank/DDBJ whole genome shotgun (WGS) entry which is preliminary data.</text>
</comment>
<dbReference type="GO" id="GO:0016020">
    <property type="term" value="C:membrane"/>
    <property type="evidence" value="ECO:0007669"/>
    <property type="project" value="GOC"/>
</dbReference>
<feature type="transmembrane region" description="Helical" evidence="1">
    <location>
        <begin position="26"/>
        <end position="44"/>
    </location>
</feature>
<evidence type="ECO:0000256" key="1">
    <source>
        <dbReference type="SAM" id="Phobius"/>
    </source>
</evidence>
<proteinExistence type="predicted"/>
<dbReference type="GO" id="GO:0046521">
    <property type="term" value="P:sphingoid catabolic process"/>
    <property type="evidence" value="ECO:0007669"/>
    <property type="project" value="TreeGrafter"/>
</dbReference>
<dbReference type="Proteomes" id="UP000562027">
    <property type="component" value="Unassembled WGS sequence"/>
</dbReference>
<evidence type="ECO:0000313" key="3">
    <source>
        <dbReference type="Proteomes" id="UP000562027"/>
    </source>
</evidence>
<reference evidence="2 3" key="1">
    <citation type="submission" date="2020-08" db="EMBL/GenBank/DDBJ databases">
        <title>Functional genomics of gut bacteria from endangered species of beetles.</title>
        <authorList>
            <person name="Carlos-Shanley C."/>
        </authorList>
    </citation>
    <scope>NUCLEOTIDE SEQUENCE [LARGE SCALE GENOMIC DNA]</scope>
    <source>
        <strain evidence="2 3">S00239</strain>
    </source>
</reference>
<evidence type="ECO:0000313" key="2">
    <source>
        <dbReference type="EMBL" id="MBB4842026.1"/>
    </source>
</evidence>
<dbReference type="EMBL" id="JACHLP010000001">
    <property type="protein sequence ID" value="MBB4842026.1"/>
    <property type="molecule type" value="Genomic_DNA"/>
</dbReference>
<gene>
    <name evidence="2" type="ORF">HNP55_000521</name>
</gene>
<keyword evidence="3" id="KW-1185">Reference proteome</keyword>
<organism evidence="2 3">
    <name type="scientific">Roseateles oligotrophus</name>
    <dbReference type="NCBI Taxonomy" id="1769250"/>
    <lineage>
        <taxon>Bacteria</taxon>
        <taxon>Pseudomonadati</taxon>
        <taxon>Pseudomonadota</taxon>
        <taxon>Betaproteobacteria</taxon>
        <taxon>Burkholderiales</taxon>
        <taxon>Sphaerotilaceae</taxon>
        <taxon>Roseateles</taxon>
    </lineage>
</organism>
<accession>A0A840L290</accession>
<dbReference type="InterPro" id="IPR009305">
    <property type="entry name" value="Mpo1-like"/>
</dbReference>
<keyword evidence="1" id="KW-0472">Membrane</keyword>
<dbReference type="Pfam" id="PF06127">
    <property type="entry name" value="Mpo1-like"/>
    <property type="match status" value="1"/>
</dbReference>
<dbReference type="AlphaFoldDB" id="A0A840L290"/>
<feature type="transmembrane region" description="Helical" evidence="1">
    <location>
        <begin position="106"/>
        <end position="126"/>
    </location>
</feature>
<dbReference type="PANTHER" id="PTHR28026">
    <property type="entry name" value="DUF962 DOMAIN PROTEIN (AFU_ORTHOLOGUE AFUA_8G05310)"/>
    <property type="match status" value="1"/>
</dbReference>
<name>A0A840L290_9BURK</name>
<dbReference type="PANTHER" id="PTHR28026:SF9">
    <property type="entry name" value="2-HYDROXY-PALMITIC ACID DIOXYGENASE MPO1"/>
    <property type="match status" value="1"/>
</dbReference>
<protein>
    <submittedName>
        <fullName evidence="2">Putative membrane protein YGL010W</fullName>
    </submittedName>
</protein>
<feature type="transmembrane region" description="Helical" evidence="1">
    <location>
        <begin position="51"/>
        <end position="71"/>
    </location>
</feature>
<keyword evidence="1" id="KW-1133">Transmembrane helix</keyword>